<evidence type="ECO:0000256" key="2">
    <source>
        <dbReference type="ARBA" id="ARBA00022705"/>
    </source>
</evidence>
<dbReference type="InterPro" id="IPR010994">
    <property type="entry name" value="RuvA_2-like"/>
</dbReference>
<dbReference type="Gene3D" id="3.30.470.30">
    <property type="entry name" value="DNA ligase/mRNA capping enzyme"/>
    <property type="match status" value="1"/>
</dbReference>
<organism evidence="14 15">
    <name type="scientific">Mycoplasmopsis verecunda</name>
    <dbReference type="NCBI Taxonomy" id="171291"/>
    <lineage>
        <taxon>Bacteria</taxon>
        <taxon>Bacillati</taxon>
        <taxon>Mycoplasmatota</taxon>
        <taxon>Mycoplasmoidales</taxon>
        <taxon>Metamycoplasmataceae</taxon>
        <taxon>Mycoplasmopsis</taxon>
    </lineage>
</organism>
<feature type="binding site" evidence="10">
    <location>
        <position position="334"/>
    </location>
    <ligand>
        <name>NAD(+)</name>
        <dbReference type="ChEBI" id="CHEBI:57540"/>
    </ligand>
</feature>
<comment type="catalytic activity">
    <reaction evidence="9 10">
        <text>NAD(+) + (deoxyribonucleotide)n-3'-hydroxyl + 5'-phospho-(deoxyribonucleotide)m = (deoxyribonucleotide)n+m + AMP + beta-nicotinamide D-nucleotide.</text>
        <dbReference type="EC" id="6.5.1.2"/>
    </reaction>
</comment>
<dbReference type="Gene3D" id="1.10.150.20">
    <property type="entry name" value="5' to 3' exonuclease, C-terminal subdomain"/>
    <property type="match status" value="2"/>
</dbReference>
<feature type="binding site" evidence="10">
    <location>
        <position position="468"/>
    </location>
    <ligand>
        <name>Zn(2+)</name>
        <dbReference type="ChEBI" id="CHEBI:29105"/>
    </ligand>
</feature>
<dbReference type="InterPro" id="IPR012340">
    <property type="entry name" value="NA-bd_OB-fold"/>
</dbReference>
<comment type="similarity">
    <text evidence="10">Belongs to the NAD-dependent DNA ligase family. LigA subfamily.</text>
</comment>
<dbReference type="Pfam" id="PF12826">
    <property type="entry name" value="HHH_2"/>
    <property type="match status" value="1"/>
</dbReference>
<evidence type="ECO:0000256" key="7">
    <source>
        <dbReference type="ARBA" id="ARBA00023027"/>
    </source>
</evidence>
<feature type="binding site" evidence="10">
    <location>
        <position position="194"/>
    </location>
    <ligand>
        <name>NAD(+)</name>
        <dbReference type="ChEBI" id="CHEBI:57540"/>
    </ligand>
</feature>
<proteinExistence type="inferred from homology"/>
<keyword evidence="6 10" id="KW-0460">Magnesium</keyword>
<dbReference type="InterPro" id="IPR004150">
    <property type="entry name" value="NAD_DNA_ligase_OB"/>
</dbReference>
<dbReference type="PROSITE" id="PS01055">
    <property type="entry name" value="DNA_LIGASE_N1"/>
    <property type="match status" value="1"/>
</dbReference>
<evidence type="ECO:0000256" key="9">
    <source>
        <dbReference type="ARBA" id="ARBA00034005"/>
    </source>
</evidence>
<keyword evidence="8 10" id="KW-0234">DNA repair</keyword>
<gene>
    <name evidence="10" type="primary">ligA</name>
    <name evidence="14" type="ORF">SAMN02745154_00587</name>
</gene>
<feature type="binding site" evidence="10">
    <location>
        <begin position="57"/>
        <end position="61"/>
    </location>
    <ligand>
        <name>NAD(+)</name>
        <dbReference type="ChEBI" id="CHEBI:57540"/>
    </ligand>
</feature>
<dbReference type="PANTHER" id="PTHR23389">
    <property type="entry name" value="CHROMOSOME TRANSMISSION FIDELITY FACTOR 18"/>
    <property type="match status" value="1"/>
</dbReference>
<feature type="domain" description="BRCT" evidence="13">
    <location>
        <begin position="642"/>
        <end position="728"/>
    </location>
</feature>
<keyword evidence="10" id="KW-0464">Manganese</keyword>
<dbReference type="Pfam" id="PF01653">
    <property type="entry name" value="DNA_ligase_aden"/>
    <property type="match status" value="2"/>
</dbReference>
<dbReference type="PROSITE" id="PS50172">
    <property type="entry name" value="BRCT"/>
    <property type="match status" value="1"/>
</dbReference>
<dbReference type="STRING" id="171291.SAMN02745154_00587"/>
<evidence type="ECO:0000256" key="10">
    <source>
        <dbReference type="HAMAP-Rule" id="MF_01588"/>
    </source>
</evidence>
<keyword evidence="15" id="KW-1185">Reference proteome</keyword>
<dbReference type="EC" id="6.5.1.2" evidence="10"/>
<evidence type="ECO:0000256" key="3">
    <source>
        <dbReference type="ARBA" id="ARBA00022723"/>
    </source>
</evidence>
<dbReference type="OrthoDB" id="9759736at2"/>
<feature type="binding site" evidence="10">
    <location>
        <position position="473"/>
    </location>
    <ligand>
        <name>Zn(2+)</name>
        <dbReference type="ChEBI" id="CHEBI:29105"/>
    </ligand>
</feature>
<dbReference type="Gene3D" id="1.10.287.610">
    <property type="entry name" value="Helix hairpin bin"/>
    <property type="match status" value="1"/>
</dbReference>
<dbReference type="PIRSF" id="PIRSF001604">
    <property type="entry name" value="LigA"/>
    <property type="match status" value="1"/>
</dbReference>
<comment type="function">
    <text evidence="10">DNA ligase that catalyzes the formation of phosphodiester linkages between 5'-phosphoryl and 3'-hydroxyl groups in double-stranded DNA using NAD as a coenzyme and as the energy source for the reaction. It is essential for DNA replication and repair of damaged DNA.</text>
</comment>
<feature type="binding site" evidence="10">
    <location>
        <position position="160"/>
    </location>
    <ligand>
        <name>NAD(+)</name>
        <dbReference type="ChEBI" id="CHEBI:57540"/>
    </ligand>
</feature>
<comment type="cofactor">
    <cofactor evidence="10">
        <name>Mg(2+)</name>
        <dbReference type="ChEBI" id="CHEBI:18420"/>
    </cofactor>
    <cofactor evidence="10">
        <name>Mn(2+)</name>
        <dbReference type="ChEBI" id="CHEBI:29035"/>
    </cofactor>
</comment>
<feature type="region of interest" description="Disordered" evidence="12">
    <location>
        <begin position="1"/>
        <end position="24"/>
    </location>
</feature>
<feature type="active site" description="N6-AMP-lysine intermediate" evidence="10">
    <location>
        <position position="139"/>
    </location>
</feature>
<dbReference type="InterPro" id="IPR001679">
    <property type="entry name" value="DNA_ligase"/>
</dbReference>
<feature type="binding site" evidence="10">
    <location>
        <position position="137"/>
    </location>
    <ligand>
        <name>NAD(+)</name>
        <dbReference type="ChEBI" id="CHEBI:57540"/>
    </ligand>
</feature>
<evidence type="ECO:0000256" key="11">
    <source>
        <dbReference type="SAM" id="Coils"/>
    </source>
</evidence>
<dbReference type="InterPro" id="IPR001357">
    <property type="entry name" value="BRCT_dom"/>
</dbReference>
<feature type="binding site" evidence="10">
    <location>
        <begin position="106"/>
        <end position="107"/>
    </location>
    <ligand>
        <name>NAD(+)</name>
        <dbReference type="ChEBI" id="CHEBI:57540"/>
    </ligand>
</feature>
<reference evidence="15" key="1">
    <citation type="submission" date="2017-02" db="EMBL/GenBank/DDBJ databases">
        <authorList>
            <person name="Varghese N."/>
            <person name="Submissions S."/>
        </authorList>
    </citation>
    <scope>NUCLEOTIDE SEQUENCE [LARGE SCALE GENOMIC DNA]</scope>
    <source>
        <strain evidence="15">ATCC 27862</strain>
    </source>
</reference>
<keyword evidence="7 10" id="KW-0520">NAD</keyword>
<evidence type="ECO:0000256" key="6">
    <source>
        <dbReference type="ARBA" id="ARBA00022842"/>
    </source>
</evidence>
<feature type="coiled-coil region" evidence="11">
    <location>
        <begin position="619"/>
        <end position="646"/>
    </location>
</feature>
<dbReference type="InterPro" id="IPR041663">
    <property type="entry name" value="DisA/LigA_HHH"/>
</dbReference>
<dbReference type="NCBIfam" id="NF005932">
    <property type="entry name" value="PRK07956.1"/>
    <property type="match status" value="1"/>
</dbReference>
<feature type="coiled-coil region" evidence="11">
    <location>
        <begin position="199"/>
        <end position="230"/>
    </location>
</feature>
<feature type="binding site" evidence="10">
    <location>
        <position position="358"/>
    </location>
    <ligand>
        <name>NAD(+)</name>
        <dbReference type="ChEBI" id="CHEBI:57540"/>
    </ligand>
</feature>
<evidence type="ECO:0000313" key="14">
    <source>
        <dbReference type="EMBL" id="SJZ60185.1"/>
    </source>
</evidence>
<dbReference type="CDD" id="cd00114">
    <property type="entry name" value="LIGANc"/>
    <property type="match status" value="1"/>
</dbReference>
<dbReference type="EMBL" id="FUXF01000025">
    <property type="protein sequence ID" value="SJZ60185.1"/>
    <property type="molecule type" value="Genomic_DNA"/>
</dbReference>
<dbReference type="SMART" id="SM00532">
    <property type="entry name" value="LIGANc"/>
    <property type="match status" value="1"/>
</dbReference>
<evidence type="ECO:0000256" key="12">
    <source>
        <dbReference type="SAM" id="MobiDB-lite"/>
    </source>
</evidence>
<dbReference type="InterPro" id="IPR036420">
    <property type="entry name" value="BRCT_dom_sf"/>
</dbReference>
<protein>
    <recommendedName>
        <fullName evidence="10">DNA ligase</fullName>
        <ecNumber evidence="10">6.5.1.2</ecNumber>
    </recommendedName>
    <alternativeName>
        <fullName evidence="10">Polydeoxyribonucleotide synthase [NAD(+)]</fullName>
    </alternativeName>
</protein>
<keyword evidence="11" id="KW-0175">Coiled coil</keyword>
<dbReference type="GO" id="GO:0003911">
    <property type="term" value="F:DNA ligase (NAD+) activity"/>
    <property type="evidence" value="ECO:0007669"/>
    <property type="project" value="UniProtKB-UniRule"/>
</dbReference>
<dbReference type="GO" id="GO:0046872">
    <property type="term" value="F:metal ion binding"/>
    <property type="evidence" value="ECO:0007669"/>
    <property type="project" value="UniProtKB-KW"/>
</dbReference>
<dbReference type="Proteomes" id="UP000190389">
    <property type="component" value="Unassembled WGS sequence"/>
</dbReference>
<evidence type="ECO:0000313" key="15">
    <source>
        <dbReference type="Proteomes" id="UP000190389"/>
    </source>
</evidence>
<keyword evidence="5 10" id="KW-0862">Zinc</keyword>
<keyword evidence="3 10" id="KW-0479">Metal-binding</keyword>
<dbReference type="Gene3D" id="3.40.50.10190">
    <property type="entry name" value="BRCT domain"/>
    <property type="match status" value="1"/>
</dbReference>
<keyword evidence="1 10" id="KW-0436">Ligase</keyword>
<keyword evidence="2 10" id="KW-0235">DNA replication</keyword>
<dbReference type="RefSeq" id="WP_078747302.1">
    <property type="nucleotide sequence ID" value="NZ_CP137850.1"/>
</dbReference>
<dbReference type="InterPro" id="IPR018239">
    <property type="entry name" value="DNA_ligase_AS"/>
</dbReference>
<feature type="binding site" evidence="10">
    <location>
        <position position="453"/>
    </location>
    <ligand>
        <name>Zn(2+)</name>
        <dbReference type="ChEBI" id="CHEBI:29105"/>
    </ligand>
</feature>
<dbReference type="GO" id="GO:0005829">
    <property type="term" value="C:cytosol"/>
    <property type="evidence" value="ECO:0007669"/>
    <property type="project" value="TreeGrafter"/>
</dbReference>
<dbReference type="SUPFAM" id="SSF50249">
    <property type="entry name" value="Nucleic acid-binding proteins"/>
    <property type="match status" value="1"/>
</dbReference>
<evidence type="ECO:0000256" key="1">
    <source>
        <dbReference type="ARBA" id="ARBA00022598"/>
    </source>
</evidence>
<dbReference type="SUPFAM" id="SSF56091">
    <property type="entry name" value="DNA ligase/mRNA capping enzyme, catalytic domain"/>
    <property type="match status" value="1"/>
</dbReference>
<dbReference type="Pfam" id="PF00533">
    <property type="entry name" value="BRCT"/>
    <property type="match status" value="1"/>
</dbReference>
<dbReference type="AlphaFoldDB" id="A0A1T4LZV7"/>
<accession>A0A1T4LZV7</accession>
<dbReference type="InterPro" id="IPR013839">
    <property type="entry name" value="DNAligase_adenylation"/>
</dbReference>
<dbReference type="NCBIfam" id="TIGR00575">
    <property type="entry name" value="dnlj"/>
    <property type="match status" value="1"/>
</dbReference>
<dbReference type="HAMAP" id="MF_01588">
    <property type="entry name" value="DNA_ligase_A"/>
    <property type="match status" value="1"/>
</dbReference>
<name>A0A1T4LZV7_9BACT</name>
<dbReference type="GO" id="GO:0006260">
    <property type="term" value="P:DNA replication"/>
    <property type="evidence" value="ECO:0007669"/>
    <property type="project" value="UniProtKB-KW"/>
</dbReference>
<evidence type="ECO:0000256" key="4">
    <source>
        <dbReference type="ARBA" id="ARBA00022763"/>
    </source>
</evidence>
<dbReference type="SUPFAM" id="SSF52113">
    <property type="entry name" value="BRCT domain"/>
    <property type="match status" value="1"/>
</dbReference>
<keyword evidence="4 10" id="KW-0227">DNA damage</keyword>
<dbReference type="Gene3D" id="2.40.50.140">
    <property type="entry name" value="Nucleic acid-binding proteins"/>
    <property type="match status" value="1"/>
</dbReference>
<dbReference type="SUPFAM" id="SSF47781">
    <property type="entry name" value="RuvA domain 2-like"/>
    <property type="match status" value="1"/>
</dbReference>
<evidence type="ECO:0000256" key="5">
    <source>
        <dbReference type="ARBA" id="ARBA00022833"/>
    </source>
</evidence>
<sequence length="728" mass="83881">MEKQDKKTKNSQKDTESNKPKKTTKSDLAKARIIELTKYLNELNNAYYNLDNPIVEDYIYDQLLRELEELEIKYPNAIQPDSPTTKIGGVPSIEFEKYTHQKPMLSLAKAYNFEEIEKFVADIKSEINRSDIEFNLEPKIDGLSISLIYQNGKLIRAVTRGDGKVGEDVTKNAILIRSIPKNIPYEKDIEIRGEIYVTKDKLIETNAQLEAEYEAKVNQYYEKLQNSDQNKKISMPKLQQFANTRNMASGTLRQKSSKLLIQRDLRVLMYDIVNPLEHNIYHQNKILDFIKELGLPTHEYGYVENASANIINRINEFENYKDKFQYDCDGFVIKLNQLQYWDLLGKTAKFPKYAIAYKYKTEEAYPIVSKIETTVGRTGKITYVAEFQDAVELNQTMVKKATLHNYDFIKNLNLNIGDQVVVIKSGEIIPKIIDMKQKNTLGVFPKVLYCPACNSQLVEIQGIVDQFCENEECQSKYVKKLIHFVSRKALNIMTLGDKIIEALFDAGIITDFISIFNLKNKREEMIQTLLMNPKSNETGLLESKKVDKILESIEISRNVELYKVIYGLGIKNIGLEVAKLIANEINNLTELINLNLETLLEINTIGPEIIESLKIYLSDDNNKKQLELLEQELKYIKEEKNTQTELLKGLSFAVTGKMAISREEMWKIIEDNSGIVHKAVTKKTNYLVYGQNVGDTKLQKANELGTKIISEDEFFEMIDRKALEQKWK</sequence>
<dbReference type="SMART" id="SM00292">
    <property type="entry name" value="BRCT"/>
    <property type="match status" value="1"/>
</dbReference>
<dbReference type="PANTHER" id="PTHR23389:SF9">
    <property type="entry name" value="DNA LIGASE"/>
    <property type="match status" value="1"/>
</dbReference>
<evidence type="ECO:0000256" key="8">
    <source>
        <dbReference type="ARBA" id="ARBA00023204"/>
    </source>
</evidence>
<evidence type="ECO:0000259" key="13">
    <source>
        <dbReference type="PROSITE" id="PS50172"/>
    </source>
</evidence>
<dbReference type="Pfam" id="PF03120">
    <property type="entry name" value="OB_DNA_ligase"/>
    <property type="match status" value="1"/>
</dbReference>
<dbReference type="GO" id="GO:0006281">
    <property type="term" value="P:DNA repair"/>
    <property type="evidence" value="ECO:0007669"/>
    <property type="project" value="UniProtKB-KW"/>
</dbReference>
<feature type="binding site" evidence="10">
    <location>
        <position position="450"/>
    </location>
    <ligand>
        <name>Zn(2+)</name>
        <dbReference type="ChEBI" id="CHEBI:29105"/>
    </ligand>
</feature>
<dbReference type="InterPro" id="IPR013840">
    <property type="entry name" value="DNAligase_N"/>
</dbReference>